<accession>F0W692</accession>
<reference evidence="1" key="2">
    <citation type="submission" date="2011-02" db="EMBL/GenBank/DDBJ databases">
        <authorList>
            <person name="MacLean D."/>
        </authorList>
    </citation>
    <scope>NUCLEOTIDE SEQUENCE</scope>
</reference>
<name>F0W692_9STRA</name>
<evidence type="ECO:0000313" key="1">
    <source>
        <dbReference type="EMBL" id="CCA16635.1"/>
    </source>
</evidence>
<reference evidence="1" key="1">
    <citation type="journal article" date="2011" name="PLoS Biol.">
        <title>Gene gain and loss during evolution of obligate parasitism in the white rust pathogen of Arabidopsis thaliana.</title>
        <authorList>
            <person name="Kemen E."/>
            <person name="Gardiner A."/>
            <person name="Schultz-Larsen T."/>
            <person name="Kemen A.C."/>
            <person name="Balmuth A.L."/>
            <person name="Robert-Seilaniantz A."/>
            <person name="Bailey K."/>
            <person name="Holub E."/>
            <person name="Studholme D.J."/>
            <person name="Maclean D."/>
            <person name="Jones J.D."/>
        </authorList>
    </citation>
    <scope>NUCLEOTIDE SEQUENCE</scope>
</reference>
<proteinExistence type="predicted"/>
<gene>
    <name evidence="1" type="primary">AlNc14C24G2392</name>
    <name evidence="1" type="ORF">ALNC14_027780</name>
</gene>
<sequence>MQRRAHGCAIRKTLQVIQKKVSTKSDNQSDDGSINIGETMSKEISTKNFNQFVKPWRSCPGISNTKKTSLMTHLEKIHSQVHCLRTDSAIFQTRSCWACLATLSKGIVSLHKSHVTKSTDDKQSYLIRLFTNVPISTFIFENAVNCNIPCGEIHSGEDDCTSTAVHVDNFLPPNDISLSIRGELLAKMKTDTTDQFGGCILTRHIPKKSGRCRSCVPKL</sequence>
<dbReference type="HOGENOM" id="CLU_1263513_0_0_1"/>
<organism evidence="1">
    <name type="scientific">Albugo laibachii Nc14</name>
    <dbReference type="NCBI Taxonomy" id="890382"/>
    <lineage>
        <taxon>Eukaryota</taxon>
        <taxon>Sar</taxon>
        <taxon>Stramenopiles</taxon>
        <taxon>Oomycota</taxon>
        <taxon>Peronosporomycetes</taxon>
        <taxon>Albuginales</taxon>
        <taxon>Albuginaceae</taxon>
        <taxon>Albugo</taxon>
    </lineage>
</organism>
<dbReference type="EMBL" id="FR824069">
    <property type="protein sequence ID" value="CCA16635.1"/>
    <property type="molecule type" value="Genomic_DNA"/>
</dbReference>
<dbReference type="AlphaFoldDB" id="F0W692"/>
<protein>
    <submittedName>
        <fullName evidence="1">AlNc14C24G2392 protein</fullName>
    </submittedName>
</protein>